<dbReference type="GO" id="GO:0005737">
    <property type="term" value="C:cytoplasm"/>
    <property type="evidence" value="ECO:0007669"/>
    <property type="project" value="UniProtKB-SubCell"/>
</dbReference>
<dbReference type="GO" id="GO:0016773">
    <property type="term" value="F:phosphotransferase activity, alcohol group as acceptor"/>
    <property type="evidence" value="ECO:0007669"/>
    <property type="project" value="InterPro"/>
</dbReference>
<accession>A0A4P8IDI8</accession>
<dbReference type="InterPro" id="IPR013789">
    <property type="entry name" value="PTS_EIIA_man"/>
</dbReference>
<keyword evidence="3" id="KW-0963">Cytoplasm</keyword>
<evidence type="ECO:0000256" key="1">
    <source>
        <dbReference type="ARBA" id="ARBA00004496"/>
    </source>
</evidence>
<dbReference type="PANTHER" id="PTHR33799">
    <property type="entry name" value="PTS PERMEASE-RELATED-RELATED"/>
    <property type="match status" value="1"/>
</dbReference>
<dbReference type="EMBL" id="CP040058">
    <property type="protein sequence ID" value="QCP35892.1"/>
    <property type="molecule type" value="Genomic_DNA"/>
</dbReference>
<evidence type="ECO:0000256" key="2">
    <source>
        <dbReference type="ARBA" id="ARBA00022448"/>
    </source>
</evidence>
<evidence type="ECO:0000313" key="11">
    <source>
        <dbReference type="Proteomes" id="UP000298653"/>
    </source>
</evidence>
<feature type="domain" description="PTS EIIA type-4" evidence="9">
    <location>
        <begin position="1"/>
        <end position="128"/>
    </location>
</feature>
<organism evidence="10 11">
    <name type="scientific">Anaerostipes rhamnosivorans</name>
    <dbReference type="NCBI Taxonomy" id="1229621"/>
    <lineage>
        <taxon>Bacteria</taxon>
        <taxon>Bacillati</taxon>
        <taxon>Bacillota</taxon>
        <taxon>Clostridia</taxon>
        <taxon>Lachnospirales</taxon>
        <taxon>Lachnospiraceae</taxon>
        <taxon>Anaerostipes</taxon>
    </lineage>
</organism>
<evidence type="ECO:0000256" key="5">
    <source>
        <dbReference type="ARBA" id="ARBA00022597"/>
    </source>
</evidence>
<keyword evidence="6" id="KW-0808">Transferase</keyword>
<name>A0A4P8IDI8_9FIRM</name>
<dbReference type="InterPro" id="IPR033887">
    <property type="entry name" value="PTS_IIA_man"/>
</dbReference>
<dbReference type="PROSITE" id="PS51096">
    <property type="entry name" value="PTS_EIIA_TYPE_4"/>
    <property type="match status" value="1"/>
</dbReference>
<dbReference type="GO" id="GO:0016020">
    <property type="term" value="C:membrane"/>
    <property type="evidence" value="ECO:0007669"/>
    <property type="project" value="InterPro"/>
</dbReference>
<evidence type="ECO:0000256" key="4">
    <source>
        <dbReference type="ARBA" id="ARBA00022553"/>
    </source>
</evidence>
<dbReference type="InterPro" id="IPR036662">
    <property type="entry name" value="PTS_EIIA_man-typ_sf"/>
</dbReference>
<dbReference type="InterPro" id="IPR051471">
    <property type="entry name" value="Bacterial_PTS_sugar_comp"/>
</dbReference>
<dbReference type="CDD" id="cd00006">
    <property type="entry name" value="PTS_IIA_man"/>
    <property type="match status" value="1"/>
</dbReference>
<keyword evidence="11" id="KW-1185">Reference proteome</keyword>
<dbReference type="PANTHER" id="PTHR33799:SF1">
    <property type="entry name" value="PTS SYSTEM MANNOSE-SPECIFIC EIIAB COMPONENT-RELATED"/>
    <property type="match status" value="1"/>
</dbReference>
<reference evidence="10 11" key="1">
    <citation type="submission" date="2019-05" db="EMBL/GenBank/DDBJ databases">
        <title>Complete genome sequencing of Anaerostipes rhamnosivorans.</title>
        <authorList>
            <person name="Bui T.P.N."/>
            <person name="de Vos W.M."/>
        </authorList>
    </citation>
    <scope>NUCLEOTIDE SEQUENCE [LARGE SCALE GENOMIC DNA]</scope>
    <source>
        <strain evidence="10 11">1y2</strain>
    </source>
</reference>
<evidence type="ECO:0000256" key="6">
    <source>
        <dbReference type="ARBA" id="ARBA00022679"/>
    </source>
</evidence>
<dbReference type="Proteomes" id="UP000298653">
    <property type="component" value="Chromosome"/>
</dbReference>
<dbReference type="Gene3D" id="3.40.50.510">
    <property type="entry name" value="Phosphotransferase system, mannose-type IIA component"/>
    <property type="match status" value="1"/>
</dbReference>
<dbReference type="RefSeq" id="WP_137329196.1">
    <property type="nucleotide sequence ID" value="NZ_CP040058.1"/>
</dbReference>
<keyword evidence="4" id="KW-0597">Phosphoprotein</keyword>
<dbReference type="SUPFAM" id="SSF53062">
    <property type="entry name" value="PTS system fructose IIA component-like"/>
    <property type="match status" value="1"/>
</dbReference>
<dbReference type="Pfam" id="PF03610">
    <property type="entry name" value="EIIA-man"/>
    <property type="match status" value="1"/>
</dbReference>
<keyword evidence="5" id="KW-0762">Sugar transport</keyword>
<keyword evidence="7" id="KW-0598">Phosphotransferase system</keyword>
<gene>
    <name evidence="10" type="ORF">AR1Y2_2438</name>
</gene>
<comment type="subcellular location">
    <subcellularLocation>
        <location evidence="1">Cytoplasm</location>
    </subcellularLocation>
</comment>
<evidence type="ECO:0000259" key="9">
    <source>
        <dbReference type="PROSITE" id="PS51096"/>
    </source>
</evidence>
<keyword evidence="2" id="KW-0813">Transport</keyword>
<proteinExistence type="predicted"/>
<dbReference type="OrthoDB" id="9799827at2"/>
<dbReference type="GO" id="GO:0009401">
    <property type="term" value="P:phosphoenolpyruvate-dependent sugar phosphotransferase system"/>
    <property type="evidence" value="ECO:0007669"/>
    <property type="project" value="UniProtKB-KW"/>
</dbReference>
<dbReference type="InterPro" id="IPR004701">
    <property type="entry name" value="PTS_EIIA_man-typ"/>
</dbReference>
<evidence type="ECO:0000313" key="10">
    <source>
        <dbReference type="EMBL" id="QCP35892.1"/>
    </source>
</evidence>
<dbReference type="NCBIfam" id="TIGR00824">
    <property type="entry name" value="EIIA-man"/>
    <property type="match status" value="1"/>
</dbReference>
<dbReference type="GO" id="GO:0016301">
    <property type="term" value="F:kinase activity"/>
    <property type="evidence" value="ECO:0007669"/>
    <property type="project" value="UniProtKB-KW"/>
</dbReference>
<evidence type="ECO:0000256" key="7">
    <source>
        <dbReference type="ARBA" id="ARBA00022683"/>
    </source>
</evidence>
<keyword evidence="8" id="KW-0418">Kinase</keyword>
<dbReference type="AlphaFoldDB" id="A0A4P8IDI8"/>
<evidence type="ECO:0000256" key="3">
    <source>
        <dbReference type="ARBA" id="ARBA00022490"/>
    </source>
</evidence>
<protein>
    <submittedName>
        <fullName evidence="10">PTS system, mannose-specific IIA component</fullName>
    </submittedName>
</protein>
<evidence type="ECO:0000256" key="8">
    <source>
        <dbReference type="ARBA" id="ARBA00022777"/>
    </source>
</evidence>
<dbReference type="KEGG" id="arf:AR1Y2_2438"/>
<sequence length="140" mass="15522">MKLIIAAHGQLAQEAVNSANMVFGQIEDAVAVTFVPGENADDLKQKYREHMTEGEDVLFLVDLFGGSPYNAAFQIAAETENTDVISGLSLPMLLDVVGIRETVTGIRPWEVYEKLGKDTYIKSCKTLLNQKNEEEEEDEL</sequence>